<dbReference type="AlphaFoldDB" id="A0A7W8A8R5"/>
<evidence type="ECO:0000256" key="1">
    <source>
        <dbReference type="ARBA" id="ARBA00023125"/>
    </source>
</evidence>
<dbReference type="RefSeq" id="WP_221341238.1">
    <property type="nucleotide sequence ID" value="NZ_JACHIN010000011.1"/>
</dbReference>
<accession>A0A7W8A8R5</accession>
<name>A0A7W8A8R5_9ACTN</name>
<evidence type="ECO:0000256" key="2">
    <source>
        <dbReference type="PROSITE-ProRule" id="PRU00335"/>
    </source>
</evidence>
<feature type="DNA-binding region" description="H-T-H motif" evidence="2">
    <location>
        <begin position="33"/>
        <end position="52"/>
    </location>
</feature>
<dbReference type="InterPro" id="IPR009057">
    <property type="entry name" value="Homeodomain-like_sf"/>
</dbReference>
<gene>
    <name evidence="4" type="ORF">HNR40_007140</name>
</gene>
<dbReference type="Pfam" id="PF17940">
    <property type="entry name" value="TetR_C_31"/>
    <property type="match status" value="1"/>
</dbReference>
<evidence type="ECO:0000259" key="3">
    <source>
        <dbReference type="PROSITE" id="PS50977"/>
    </source>
</evidence>
<protein>
    <submittedName>
        <fullName evidence="4">DNA-binding transcriptional regulator YbjK</fullName>
    </submittedName>
</protein>
<dbReference type="InterPro" id="IPR001647">
    <property type="entry name" value="HTH_TetR"/>
</dbReference>
<comment type="caution">
    <text evidence="4">The sequence shown here is derived from an EMBL/GenBank/DDBJ whole genome shotgun (WGS) entry which is preliminary data.</text>
</comment>
<evidence type="ECO:0000313" key="5">
    <source>
        <dbReference type="Proteomes" id="UP000568380"/>
    </source>
</evidence>
<dbReference type="InterPro" id="IPR050109">
    <property type="entry name" value="HTH-type_TetR-like_transc_reg"/>
</dbReference>
<dbReference type="SUPFAM" id="SSF46689">
    <property type="entry name" value="Homeodomain-like"/>
    <property type="match status" value="1"/>
</dbReference>
<organism evidence="4 5">
    <name type="scientific">Nonomuraea endophytica</name>
    <dbReference type="NCBI Taxonomy" id="714136"/>
    <lineage>
        <taxon>Bacteria</taxon>
        <taxon>Bacillati</taxon>
        <taxon>Actinomycetota</taxon>
        <taxon>Actinomycetes</taxon>
        <taxon>Streptosporangiales</taxon>
        <taxon>Streptosporangiaceae</taxon>
        <taxon>Nonomuraea</taxon>
    </lineage>
</organism>
<dbReference type="Proteomes" id="UP000568380">
    <property type="component" value="Unassembled WGS sequence"/>
</dbReference>
<evidence type="ECO:0000313" key="4">
    <source>
        <dbReference type="EMBL" id="MBB5081645.1"/>
    </source>
</evidence>
<dbReference type="Gene3D" id="1.10.357.10">
    <property type="entry name" value="Tetracycline Repressor, domain 2"/>
    <property type="match status" value="1"/>
</dbReference>
<dbReference type="GO" id="GO:0000976">
    <property type="term" value="F:transcription cis-regulatory region binding"/>
    <property type="evidence" value="ECO:0007669"/>
    <property type="project" value="TreeGrafter"/>
</dbReference>
<dbReference type="PRINTS" id="PR00455">
    <property type="entry name" value="HTHTETR"/>
</dbReference>
<dbReference type="InterPro" id="IPR041583">
    <property type="entry name" value="TetR_C_31"/>
</dbReference>
<proteinExistence type="predicted"/>
<dbReference type="PROSITE" id="PS50977">
    <property type="entry name" value="HTH_TETR_2"/>
    <property type="match status" value="1"/>
</dbReference>
<sequence length="177" mass="19632">MTKKPQARATQRRTALLNAAVDLLTENGFAALTHRAVAHRAALPLAATTYYFASRDDLLAEAFTHLVERELHHLRRHGLAGLADDLAATDRLHQLGLWELYVHAGRDPALQAIARRWSDGCLAVTADHLALPPAHPRARLLYATVCALWLEHVVEQRPLDDLRTLLALAVENASRPE</sequence>
<reference evidence="4 5" key="1">
    <citation type="submission" date="2020-08" db="EMBL/GenBank/DDBJ databases">
        <title>Genomic Encyclopedia of Type Strains, Phase IV (KMG-IV): sequencing the most valuable type-strain genomes for metagenomic binning, comparative biology and taxonomic classification.</title>
        <authorList>
            <person name="Goeker M."/>
        </authorList>
    </citation>
    <scope>NUCLEOTIDE SEQUENCE [LARGE SCALE GENOMIC DNA]</scope>
    <source>
        <strain evidence="4 5">DSM 45385</strain>
    </source>
</reference>
<dbReference type="Pfam" id="PF00440">
    <property type="entry name" value="TetR_N"/>
    <property type="match status" value="1"/>
</dbReference>
<dbReference type="EMBL" id="JACHIN010000011">
    <property type="protein sequence ID" value="MBB5081645.1"/>
    <property type="molecule type" value="Genomic_DNA"/>
</dbReference>
<dbReference type="PANTHER" id="PTHR30055">
    <property type="entry name" value="HTH-TYPE TRANSCRIPTIONAL REGULATOR RUTR"/>
    <property type="match status" value="1"/>
</dbReference>
<dbReference type="GO" id="GO:0003700">
    <property type="term" value="F:DNA-binding transcription factor activity"/>
    <property type="evidence" value="ECO:0007669"/>
    <property type="project" value="TreeGrafter"/>
</dbReference>
<keyword evidence="5" id="KW-1185">Reference proteome</keyword>
<feature type="domain" description="HTH tetR-type" evidence="3">
    <location>
        <begin position="10"/>
        <end position="70"/>
    </location>
</feature>
<dbReference type="PANTHER" id="PTHR30055:SF231">
    <property type="entry name" value="TRANSCRIPTIONAL REGULATORY PROTEIN (PROBABLY DEOR-FAMILY)-RELATED"/>
    <property type="match status" value="1"/>
</dbReference>
<keyword evidence="1 2" id="KW-0238">DNA-binding</keyword>